<evidence type="ECO:0000259" key="4">
    <source>
        <dbReference type="PROSITE" id="PS50237"/>
    </source>
</evidence>
<dbReference type="SMART" id="SM00119">
    <property type="entry name" value="HECTc"/>
    <property type="match status" value="1"/>
</dbReference>
<organism evidence="5">
    <name type="scientific">Arundo donax</name>
    <name type="common">Giant reed</name>
    <name type="synonym">Donax arundinaceus</name>
    <dbReference type="NCBI Taxonomy" id="35708"/>
    <lineage>
        <taxon>Eukaryota</taxon>
        <taxon>Viridiplantae</taxon>
        <taxon>Streptophyta</taxon>
        <taxon>Embryophyta</taxon>
        <taxon>Tracheophyta</taxon>
        <taxon>Spermatophyta</taxon>
        <taxon>Magnoliopsida</taxon>
        <taxon>Liliopsida</taxon>
        <taxon>Poales</taxon>
        <taxon>Poaceae</taxon>
        <taxon>PACMAD clade</taxon>
        <taxon>Arundinoideae</taxon>
        <taxon>Arundineae</taxon>
        <taxon>Arundo</taxon>
    </lineage>
</organism>
<dbReference type="PROSITE" id="PS50237">
    <property type="entry name" value="HECT"/>
    <property type="match status" value="1"/>
</dbReference>
<dbReference type="InterPro" id="IPR035983">
    <property type="entry name" value="Hect_E3_ubiquitin_ligase"/>
</dbReference>
<dbReference type="PANTHER" id="PTHR45670">
    <property type="entry name" value="E3 UBIQUITIN-PROTEIN LIGASE TRIP12"/>
    <property type="match status" value="1"/>
</dbReference>
<evidence type="ECO:0000256" key="3">
    <source>
        <dbReference type="PROSITE-ProRule" id="PRU00104"/>
    </source>
</evidence>
<keyword evidence="1" id="KW-0808">Transferase</keyword>
<name>A0A0A9HJ41_ARUDO</name>
<evidence type="ECO:0000313" key="5">
    <source>
        <dbReference type="EMBL" id="JAE32918.1"/>
    </source>
</evidence>
<dbReference type="GO" id="GO:0043161">
    <property type="term" value="P:proteasome-mediated ubiquitin-dependent protein catabolic process"/>
    <property type="evidence" value="ECO:0007669"/>
    <property type="project" value="TreeGrafter"/>
</dbReference>
<dbReference type="GO" id="GO:0061630">
    <property type="term" value="F:ubiquitin protein ligase activity"/>
    <property type="evidence" value="ECO:0007669"/>
    <property type="project" value="InterPro"/>
</dbReference>
<protein>
    <recommendedName>
        <fullName evidence="4">HECT domain-containing protein</fullName>
    </recommendedName>
</protein>
<sequence>MLEQELDIYDIQSFDPELGKTIIEFQALVNRKKFLETSSRTSNPTADLSYKNVKLEDLCLDFTLPGNPEYELVPGGSEKMVTLESLEEYVSLVVDATLKSGIAKQIEAFKSGISEVLALKTLKMFTEEEMERILCGEQDSWASQNLEDYIDFEHGYDMSSPSIISFLEILHEFGREEQRAFILFTTGAPQLPLGGLVSLDPKLTVVQKQCDGNVDDELPSVNTCRHFIKLPPYSSKEIMRKKLKYAFTEGLGSFHLS</sequence>
<dbReference type="AlphaFoldDB" id="A0A0A9HJ41"/>
<dbReference type="PANTHER" id="PTHR45670:SF3">
    <property type="entry name" value="HECT-TYPE E3 UBIQUITIN TRANSFERASE"/>
    <property type="match status" value="1"/>
</dbReference>
<dbReference type="SUPFAM" id="SSF56204">
    <property type="entry name" value="Hect, E3 ligase catalytic domain"/>
    <property type="match status" value="1"/>
</dbReference>
<keyword evidence="2 3" id="KW-0833">Ubl conjugation pathway</keyword>
<reference evidence="5" key="2">
    <citation type="journal article" date="2015" name="Data Brief">
        <title>Shoot transcriptome of the giant reed, Arundo donax.</title>
        <authorList>
            <person name="Barrero R.A."/>
            <person name="Guerrero F.D."/>
            <person name="Moolhuijzen P."/>
            <person name="Goolsby J.A."/>
            <person name="Tidwell J."/>
            <person name="Bellgard S.E."/>
            <person name="Bellgard M.I."/>
        </authorList>
    </citation>
    <scope>NUCLEOTIDE SEQUENCE</scope>
    <source>
        <tissue evidence="5">Shoot tissue taken approximately 20 cm above the soil surface</tissue>
    </source>
</reference>
<evidence type="ECO:0000256" key="1">
    <source>
        <dbReference type="ARBA" id="ARBA00022679"/>
    </source>
</evidence>
<proteinExistence type="predicted"/>
<dbReference type="Gene3D" id="3.30.2410.10">
    <property type="entry name" value="Hect, E3 ligase catalytic domain"/>
    <property type="match status" value="1"/>
</dbReference>
<feature type="domain" description="HECT" evidence="4">
    <location>
        <begin position="1"/>
        <end position="257"/>
    </location>
</feature>
<dbReference type="InterPro" id="IPR000569">
    <property type="entry name" value="HECT_dom"/>
</dbReference>
<dbReference type="InterPro" id="IPR045322">
    <property type="entry name" value="HECTD1/TRIP12-like"/>
</dbReference>
<dbReference type="Pfam" id="PF00632">
    <property type="entry name" value="HECT"/>
    <property type="match status" value="1"/>
</dbReference>
<accession>A0A0A9HJ41</accession>
<dbReference type="GO" id="GO:0000209">
    <property type="term" value="P:protein polyubiquitination"/>
    <property type="evidence" value="ECO:0007669"/>
    <property type="project" value="TreeGrafter"/>
</dbReference>
<dbReference type="Gene3D" id="3.90.1750.10">
    <property type="entry name" value="Hect, E3 ligase catalytic domains"/>
    <property type="match status" value="1"/>
</dbReference>
<evidence type="ECO:0000256" key="2">
    <source>
        <dbReference type="ARBA" id="ARBA00022786"/>
    </source>
</evidence>
<reference evidence="5" key="1">
    <citation type="submission" date="2014-09" db="EMBL/GenBank/DDBJ databases">
        <authorList>
            <person name="Magalhaes I.L.F."/>
            <person name="Oliveira U."/>
            <person name="Santos F.R."/>
            <person name="Vidigal T.H.D.A."/>
            <person name="Brescovit A.D."/>
            <person name="Santos A.J."/>
        </authorList>
    </citation>
    <scope>NUCLEOTIDE SEQUENCE</scope>
    <source>
        <tissue evidence="5">Shoot tissue taken approximately 20 cm above the soil surface</tissue>
    </source>
</reference>
<dbReference type="Gene3D" id="3.30.2160.10">
    <property type="entry name" value="Hect, E3 ligase catalytic domain"/>
    <property type="match status" value="1"/>
</dbReference>
<dbReference type="EMBL" id="GBRH01164978">
    <property type="protein sequence ID" value="JAE32918.1"/>
    <property type="molecule type" value="Transcribed_RNA"/>
</dbReference>
<feature type="active site" description="Glycyl thioester intermediate" evidence="3">
    <location>
        <position position="224"/>
    </location>
</feature>